<name>A0A8C7YCR0_9TELE</name>
<dbReference type="GeneTree" id="ENSGT00770000121795"/>
<evidence type="ECO:0000256" key="3">
    <source>
        <dbReference type="SAM" id="MobiDB-lite"/>
    </source>
</evidence>
<evidence type="ECO:0000256" key="2">
    <source>
        <dbReference type="ARBA" id="ARBA00023125"/>
    </source>
</evidence>
<dbReference type="GO" id="GO:0000785">
    <property type="term" value="C:chromatin"/>
    <property type="evidence" value="ECO:0007669"/>
    <property type="project" value="InterPro"/>
</dbReference>
<protein>
    <submittedName>
        <fullName evidence="4">Uncharacterized protein</fullName>
    </submittedName>
</protein>
<dbReference type="AlphaFoldDB" id="A0A8C7YCR0"/>
<feature type="region of interest" description="Disordered" evidence="3">
    <location>
        <begin position="1"/>
        <end position="86"/>
    </location>
</feature>
<organism evidence="4 5">
    <name type="scientific">Oryzias sinensis</name>
    <name type="common">Chinese medaka</name>
    <dbReference type="NCBI Taxonomy" id="183150"/>
    <lineage>
        <taxon>Eukaryota</taxon>
        <taxon>Metazoa</taxon>
        <taxon>Chordata</taxon>
        <taxon>Craniata</taxon>
        <taxon>Vertebrata</taxon>
        <taxon>Euteleostomi</taxon>
        <taxon>Actinopterygii</taxon>
        <taxon>Neopterygii</taxon>
        <taxon>Teleostei</taxon>
        <taxon>Neoteleostei</taxon>
        <taxon>Acanthomorphata</taxon>
        <taxon>Ovalentaria</taxon>
        <taxon>Atherinomorphae</taxon>
        <taxon>Beloniformes</taxon>
        <taxon>Adrianichthyidae</taxon>
        <taxon>Oryziinae</taxon>
        <taxon>Oryzias</taxon>
    </lineage>
</organism>
<dbReference type="Ensembl" id="ENSOSIT00000027738.1">
    <property type="protein sequence ID" value="ENSOSIP00000026307.1"/>
    <property type="gene ID" value="ENSOSIG00000013820.1"/>
</dbReference>
<evidence type="ECO:0000313" key="5">
    <source>
        <dbReference type="Proteomes" id="UP000694383"/>
    </source>
</evidence>
<reference evidence="4" key="2">
    <citation type="submission" date="2025-09" db="UniProtKB">
        <authorList>
            <consortium name="Ensembl"/>
        </authorList>
    </citation>
    <scope>IDENTIFICATION</scope>
</reference>
<reference evidence="4" key="1">
    <citation type="submission" date="2025-08" db="UniProtKB">
        <authorList>
            <consortium name="Ensembl"/>
        </authorList>
    </citation>
    <scope>IDENTIFICATION</scope>
</reference>
<dbReference type="PRINTS" id="PR00929">
    <property type="entry name" value="ATHOOK"/>
</dbReference>
<keyword evidence="1" id="KW-0677">Repeat</keyword>
<dbReference type="GO" id="GO:0003677">
    <property type="term" value="F:DNA binding"/>
    <property type="evidence" value="ECO:0007669"/>
    <property type="project" value="UniProtKB-KW"/>
</dbReference>
<dbReference type="GO" id="GO:0006355">
    <property type="term" value="P:regulation of DNA-templated transcription"/>
    <property type="evidence" value="ECO:0007669"/>
    <property type="project" value="InterPro"/>
</dbReference>
<dbReference type="GO" id="GO:0005634">
    <property type="term" value="C:nucleus"/>
    <property type="evidence" value="ECO:0007669"/>
    <property type="project" value="InterPro"/>
</dbReference>
<dbReference type="SMART" id="SM00384">
    <property type="entry name" value="AT_hook"/>
    <property type="match status" value="4"/>
</dbReference>
<evidence type="ECO:0000256" key="1">
    <source>
        <dbReference type="ARBA" id="ARBA00022737"/>
    </source>
</evidence>
<dbReference type="Pfam" id="PF02178">
    <property type="entry name" value="AT_hook"/>
    <property type="match status" value="4"/>
</dbReference>
<feature type="compositionally biased region" description="Polar residues" evidence="3">
    <location>
        <begin position="1"/>
        <end position="12"/>
    </location>
</feature>
<feature type="compositionally biased region" description="Basic residues" evidence="3">
    <location>
        <begin position="69"/>
        <end position="86"/>
    </location>
</feature>
<keyword evidence="5" id="KW-1185">Reference proteome</keyword>
<accession>A0A8C7YCR0</accession>
<evidence type="ECO:0000313" key="4">
    <source>
        <dbReference type="Ensembl" id="ENSOSIP00000026307.1"/>
    </source>
</evidence>
<dbReference type="Proteomes" id="UP000694383">
    <property type="component" value="Unplaced"/>
</dbReference>
<dbReference type="InterPro" id="IPR000116">
    <property type="entry name" value="HMGA"/>
</dbReference>
<dbReference type="PRINTS" id="PR00930">
    <property type="entry name" value="HIGHMOBLTYIY"/>
</dbReference>
<sequence length="142" mass="16307">YKCVNNNHVSEQPRTRGRPRKNQELLAAGSSPKKRGRGRPKGSLNKKPPVFVGPRKLGRPPKVSALSGKGKKRGRPRQQPCRKNKSRKFIFCDPKRIYPTNPEEDRRRSSSMFSFINQKSVEEAVKGPLNIWKTSFCQIFFK</sequence>
<proteinExistence type="predicted"/>
<keyword evidence="2" id="KW-0238">DNA-binding</keyword>
<dbReference type="InterPro" id="IPR017956">
    <property type="entry name" value="AT_hook_DNA-bd_motif"/>
</dbReference>